<organism evidence="2 3">
    <name type="scientific">Brachionus plicatilis</name>
    <name type="common">Marine rotifer</name>
    <name type="synonym">Brachionus muelleri</name>
    <dbReference type="NCBI Taxonomy" id="10195"/>
    <lineage>
        <taxon>Eukaryota</taxon>
        <taxon>Metazoa</taxon>
        <taxon>Spiralia</taxon>
        <taxon>Gnathifera</taxon>
        <taxon>Rotifera</taxon>
        <taxon>Eurotatoria</taxon>
        <taxon>Monogononta</taxon>
        <taxon>Pseudotrocha</taxon>
        <taxon>Ploima</taxon>
        <taxon>Brachionidae</taxon>
        <taxon>Brachionus</taxon>
    </lineage>
</organism>
<name>A0A3M7Q166_BRAPC</name>
<feature type="region of interest" description="Disordered" evidence="1">
    <location>
        <begin position="1"/>
        <end position="29"/>
    </location>
</feature>
<protein>
    <submittedName>
        <fullName evidence="2">Uncharacterized protein</fullName>
    </submittedName>
</protein>
<dbReference type="AlphaFoldDB" id="A0A3M7Q166"/>
<feature type="compositionally biased region" description="Polar residues" evidence="1">
    <location>
        <begin position="19"/>
        <end position="29"/>
    </location>
</feature>
<dbReference type="EMBL" id="REGN01007820">
    <property type="protein sequence ID" value="RNA05196.1"/>
    <property type="molecule type" value="Genomic_DNA"/>
</dbReference>
<evidence type="ECO:0000313" key="2">
    <source>
        <dbReference type="EMBL" id="RNA05196.1"/>
    </source>
</evidence>
<proteinExistence type="predicted"/>
<evidence type="ECO:0000313" key="3">
    <source>
        <dbReference type="Proteomes" id="UP000276133"/>
    </source>
</evidence>
<accession>A0A3M7Q166</accession>
<sequence>MEQEEVPKESVPSDLELEASNNQKSVSSPNNCIFSMVLHTSDVRPKQSTVHLHTFADSSQTPKINHSSVNLHSGSNLSKHRENFFTNRVASLWNELPDTVVYAKSTSAFKDKSDKFRSQQLAANDTTIVE</sequence>
<reference evidence="2 3" key="1">
    <citation type="journal article" date="2018" name="Sci. Rep.">
        <title>Genomic signatures of local adaptation to the degree of environmental predictability in rotifers.</title>
        <authorList>
            <person name="Franch-Gras L."/>
            <person name="Hahn C."/>
            <person name="Garcia-Roger E.M."/>
            <person name="Carmona M.J."/>
            <person name="Serra M."/>
            <person name="Gomez A."/>
        </authorList>
    </citation>
    <scope>NUCLEOTIDE SEQUENCE [LARGE SCALE GENOMIC DNA]</scope>
    <source>
        <strain evidence="2">HYR1</strain>
    </source>
</reference>
<evidence type="ECO:0000256" key="1">
    <source>
        <dbReference type="SAM" id="MobiDB-lite"/>
    </source>
</evidence>
<keyword evidence="3" id="KW-1185">Reference proteome</keyword>
<comment type="caution">
    <text evidence="2">The sequence shown here is derived from an EMBL/GenBank/DDBJ whole genome shotgun (WGS) entry which is preliminary data.</text>
</comment>
<gene>
    <name evidence="2" type="ORF">BpHYR1_032410</name>
</gene>
<dbReference type="Proteomes" id="UP000276133">
    <property type="component" value="Unassembled WGS sequence"/>
</dbReference>